<dbReference type="SMART" id="SM00836">
    <property type="entry name" value="DALR_1"/>
    <property type="match status" value="1"/>
</dbReference>
<dbReference type="GO" id="GO:0006426">
    <property type="term" value="P:glycyl-tRNA aminoacylation"/>
    <property type="evidence" value="ECO:0007669"/>
    <property type="project" value="UniProtKB-UniRule"/>
</dbReference>
<keyword evidence="14" id="KW-1185">Reference proteome</keyword>
<name>A0A1T2L4R0_9GAMM</name>
<sequence>MSTSNDLLIEIGTEELPPKALKRLIDAFERGVTEGLKGASLSYGEIKAYAAPRRLALLIAELQGAQADRQVERRGPAVAAAFDDEGNPSKAAQGFARSCSVEVDQLEKQETKKGAWLVHRATETGRATPELIPAIIEEALAKLPIPKRMRWGSLDVEFVRPVHWLVLLFGDEVIDAEILGAKSGRESHGHRFHHPDTLYLGEPAAYAPLLETEGHVIADYATRREAIRAQVMKTAEELGGKAIIDDGLLEEVTALVEWPVAVSGSFEERFLEVPAESLISSMQDHQKYFPVVNEDGQLMPHFITISNIESQDVEQVRAGNERVIRPRLSDAEFFWNQDRKQPLSAHQESLKTVVFQKQLGTLFEKSERVAAVSTYLAGLLGVDSDQARQAALISKCDLMTNMVYEFTDLQGIMGRYYANHDGLPESVANAMDEQYMPRQAGDQLPAGSVGQVLAIADRVDTMLGIFAIGQKPTGTKDPFALRRAALGLLRIIIERGLDIDLHELLKVSAEQLCGKVDKAADAVDETLDYMLERLKAYYGDQGISSDVIEAVLACRPTRPLDFDRRIRAVSAFRNLTEAESLAAANKRIGNILKKSNEQIPESVDAAVLSETAEQALAGELNRLHSDVLPLFESGDYEGALTQLAALREPVDTFFDNVMVNAEDELLRKNRLALLRQINQLFLRVADISLLQG</sequence>
<evidence type="ECO:0000256" key="3">
    <source>
        <dbReference type="ARBA" id="ARBA00011209"/>
    </source>
</evidence>
<comment type="subcellular location">
    <subcellularLocation>
        <location evidence="1 11">Cytoplasm</location>
    </subcellularLocation>
</comment>
<dbReference type="EC" id="6.1.1.14" evidence="11"/>
<keyword evidence="8 11" id="KW-0648">Protein biosynthesis</keyword>
<dbReference type="OrthoDB" id="9775440at2"/>
<evidence type="ECO:0000256" key="7">
    <source>
        <dbReference type="ARBA" id="ARBA00022840"/>
    </source>
</evidence>
<evidence type="ECO:0000256" key="9">
    <source>
        <dbReference type="ARBA" id="ARBA00023146"/>
    </source>
</evidence>
<evidence type="ECO:0000256" key="6">
    <source>
        <dbReference type="ARBA" id="ARBA00022741"/>
    </source>
</evidence>
<gene>
    <name evidence="11" type="primary">glyS</name>
    <name evidence="13" type="ORF">BOW53_09070</name>
</gene>
<comment type="caution">
    <text evidence="13">The sequence shown here is derived from an EMBL/GenBank/DDBJ whole genome shotgun (WGS) entry which is preliminary data.</text>
</comment>
<feature type="domain" description="DALR anticodon binding" evidence="12">
    <location>
        <begin position="587"/>
        <end position="687"/>
    </location>
</feature>
<dbReference type="GO" id="GO:0004814">
    <property type="term" value="F:arginine-tRNA ligase activity"/>
    <property type="evidence" value="ECO:0007669"/>
    <property type="project" value="InterPro"/>
</dbReference>
<keyword evidence="4 11" id="KW-0963">Cytoplasm</keyword>
<dbReference type="NCBIfam" id="TIGR00211">
    <property type="entry name" value="glyS"/>
    <property type="match status" value="1"/>
</dbReference>
<dbReference type="InterPro" id="IPR008909">
    <property type="entry name" value="DALR_anticod-bd"/>
</dbReference>
<dbReference type="PRINTS" id="PR01045">
    <property type="entry name" value="TRNASYNTHGB"/>
</dbReference>
<evidence type="ECO:0000313" key="13">
    <source>
        <dbReference type="EMBL" id="OOZ40095.1"/>
    </source>
</evidence>
<dbReference type="Pfam" id="PF05746">
    <property type="entry name" value="DALR_1"/>
    <property type="match status" value="1"/>
</dbReference>
<evidence type="ECO:0000259" key="12">
    <source>
        <dbReference type="SMART" id="SM00836"/>
    </source>
</evidence>
<dbReference type="PANTHER" id="PTHR30075">
    <property type="entry name" value="GLYCYL-TRNA SYNTHETASE"/>
    <property type="match status" value="1"/>
</dbReference>
<evidence type="ECO:0000256" key="8">
    <source>
        <dbReference type="ARBA" id="ARBA00022917"/>
    </source>
</evidence>
<protein>
    <recommendedName>
        <fullName evidence="11">Glycine--tRNA ligase beta subunit</fullName>
        <ecNumber evidence="11">6.1.1.14</ecNumber>
    </recommendedName>
    <alternativeName>
        <fullName evidence="11">Glycyl-tRNA synthetase beta subunit</fullName>
        <shortName evidence="11">GlyRS</shortName>
    </alternativeName>
</protein>
<organism evidence="13 14">
    <name type="scientific">Solemya pervernicosa gill symbiont</name>
    <dbReference type="NCBI Taxonomy" id="642797"/>
    <lineage>
        <taxon>Bacteria</taxon>
        <taxon>Pseudomonadati</taxon>
        <taxon>Pseudomonadota</taxon>
        <taxon>Gammaproteobacteria</taxon>
        <taxon>sulfur-oxidizing symbionts</taxon>
    </lineage>
</organism>
<dbReference type="InterPro" id="IPR006194">
    <property type="entry name" value="Gly-tRNA-synth_heterodimer"/>
</dbReference>
<dbReference type="PROSITE" id="PS50861">
    <property type="entry name" value="AA_TRNA_LIGASE_II_GLYAB"/>
    <property type="match status" value="1"/>
</dbReference>
<dbReference type="GO" id="GO:0004820">
    <property type="term" value="F:glycine-tRNA ligase activity"/>
    <property type="evidence" value="ECO:0007669"/>
    <property type="project" value="UniProtKB-UniRule"/>
</dbReference>
<dbReference type="AlphaFoldDB" id="A0A1T2L4R0"/>
<accession>A0A1T2L4R0</accession>
<dbReference type="Proteomes" id="UP000191110">
    <property type="component" value="Unassembled WGS sequence"/>
</dbReference>
<dbReference type="HAMAP" id="MF_00255">
    <property type="entry name" value="Gly_tRNA_synth_beta"/>
    <property type="match status" value="1"/>
</dbReference>
<evidence type="ECO:0000256" key="11">
    <source>
        <dbReference type="HAMAP-Rule" id="MF_00255"/>
    </source>
</evidence>
<keyword evidence="7 11" id="KW-0067">ATP-binding</keyword>
<dbReference type="EMBL" id="MPRL01000033">
    <property type="protein sequence ID" value="OOZ40095.1"/>
    <property type="molecule type" value="Genomic_DNA"/>
</dbReference>
<dbReference type="SUPFAM" id="SSF109604">
    <property type="entry name" value="HD-domain/PDEase-like"/>
    <property type="match status" value="1"/>
</dbReference>
<dbReference type="GO" id="GO:0005524">
    <property type="term" value="F:ATP binding"/>
    <property type="evidence" value="ECO:0007669"/>
    <property type="project" value="UniProtKB-UniRule"/>
</dbReference>
<evidence type="ECO:0000256" key="10">
    <source>
        <dbReference type="ARBA" id="ARBA00047937"/>
    </source>
</evidence>
<evidence type="ECO:0000313" key="14">
    <source>
        <dbReference type="Proteomes" id="UP000191110"/>
    </source>
</evidence>
<evidence type="ECO:0000256" key="4">
    <source>
        <dbReference type="ARBA" id="ARBA00022490"/>
    </source>
</evidence>
<dbReference type="Pfam" id="PF02092">
    <property type="entry name" value="tRNA_synt_2f"/>
    <property type="match status" value="1"/>
</dbReference>
<evidence type="ECO:0000256" key="5">
    <source>
        <dbReference type="ARBA" id="ARBA00022598"/>
    </source>
</evidence>
<evidence type="ECO:0000256" key="1">
    <source>
        <dbReference type="ARBA" id="ARBA00004496"/>
    </source>
</evidence>
<dbReference type="GO" id="GO:0005829">
    <property type="term" value="C:cytosol"/>
    <property type="evidence" value="ECO:0007669"/>
    <property type="project" value="TreeGrafter"/>
</dbReference>
<dbReference type="InterPro" id="IPR015944">
    <property type="entry name" value="Gly-tRNA-synth_bsu"/>
</dbReference>
<dbReference type="RefSeq" id="WP_078483763.1">
    <property type="nucleotide sequence ID" value="NZ_MPRL01000033.1"/>
</dbReference>
<keyword evidence="5 11" id="KW-0436">Ligase</keyword>
<comment type="subunit">
    <text evidence="3 11">Tetramer of two alpha and two beta subunits.</text>
</comment>
<keyword evidence="6 11" id="KW-0547">Nucleotide-binding</keyword>
<comment type="catalytic activity">
    <reaction evidence="10 11">
        <text>tRNA(Gly) + glycine + ATP = glycyl-tRNA(Gly) + AMP + diphosphate</text>
        <dbReference type="Rhea" id="RHEA:16013"/>
        <dbReference type="Rhea" id="RHEA-COMP:9664"/>
        <dbReference type="Rhea" id="RHEA-COMP:9683"/>
        <dbReference type="ChEBI" id="CHEBI:30616"/>
        <dbReference type="ChEBI" id="CHEBI:33019"/>
        <dbReference type="ChEBI" id="CHEBI:57305"/>
        <dbReference type="ChEBI" id="CHEBI:78442"/>
        <dbReference type="ChEBI" id="CHEBI:78522"/>
        <dbReference type="ChEBI" id="CHEBI:456215"/>
        <dbReference type="EC" id="6.1.1.14"/>
    </reaction>
</comment>
<keyword evidence="9 11" id="KW-0030">Aminoacyl-tRNA synthetase</keyword>
<reference evidence="13 14" key="1">
    <citation type="submission" date="2016-11" db="EMBL/GenBank/DDBJ databases">
        <title>Mixed transmission modes and dynamic genome evolution in an obligate animal-bacterial symbiosis.</title>
        <authorList>
            <person name="Russell S.L."/>
            <person name="Corbett-Detig R.B."/>
            <person name="Cavanaugh C.M."/>
        </authorList>
    </citation>
    <scope>NUCLEOTIDE SEQUENCE [LARGE SCALE GENOMIC DNA]</scope>
    <source>
        <strain evidence="13">Sveles-Q1</strain>
    </source>
</reference>
<dbReference type="GO" id="GO:0006420">
    <property type="term" value="P:arginyl-tRNA aminoacylation"/>
    <property type="evidence" value="ECO:0007669"/>
    <property type="project" value="InterPro"/>
</dbReference>
<evidence type="ECO:0000256" key="2">
    <source>
        <dbReference type="ARBA" id="ARBA00008226"/>
    </source>
</evidence>
<dbReference type="PANTHER" id="PTHR30075:SF2">
    <property type="entry name" value="GLYCINE--TRNA LIGASE, CHLOROPLASTIC_MITOCHONDRIAL 2"/>
    <property type="match status" value="1"/>
</dbReference>
<comment type="similarity">
    <text evidence="2 11">Belongs to the class-II aminoacyl-tRNA synthetase family.</text>
</comment>
<proteinExistence type="inferred from homology"/>